<dbReference type="PROSITE" id="PS51257">
    <property type="entry name" value="PROKAR_LIPOPROTEIN"/>
    <property type="match status" value="1"/>
</dbReference>
<dbReference type="STRING" id="1123510.GCA_000620025_00281"/>
<accession>A0A348HEJ6</accession>
<reference evidence="2 3" key="1">
    <citation type="submission" date="2018-09" db="EMBL/GenBank/DDBJ databases">
        <title>Zymobacter palmae IAM14233 (=T109) whole genome analysis.</title>
        <authorList>
            <person name="Yanase H."/>
        </authorList>
    </citation>
    <scope>NUCLEOTIDE SEQUENCE [LARGE SCALE GENOMIC DNA]</scope>
    <source>
        <strain evidence="2 3">IAM14233</strain>
    </source>
</reference>
<name>A0A348HEJ6_9GAMM</name>
<dbReference type="KEGG" id="zpl:ZBT109_1288"/>
<proteinExistence type="predicted"/>
<dbReference type="AlphaFoldDB" id="A0A348HEJ6"/>
<organism evidence="2 3">
    <name type="scientific">Zymobacter palmae</name>
    <dbReference type="NCBI Taxonomy" id="33074"/>
    <lineage>
        <taxon>Bacteria</taxon>
        <taxon>Pseudomonadati</taxon>
        <taxon>Pseudomonadota</taxon>
        <taxon>Gammaproteobacteria</taxon>
        <taxon>Oceanospirillales</taxon>
        <taxon>Halomonadaceae</taxon>
        <taxon>Zymobacter group</taxon>
        <taxon>Zymobacter</taxon>
    </lineage>
</organism>
<keyword evidence="3" id="KW-1185">Reference proteome</keyword>
<dbReference type="EMBL" id="AP018933">
    <property type="protein sequence ID" value="BBG30048.1"/>
    <property type="molecule type" value="Genomic_DNA"/>
</dbReference>
<dbReference type="Proteomes" id="UP000267342">
    <property type="component" value="Chromosome"/>
</dbReference>
<evidence type="ECO:0000313" key="3">
    <source>
        <dbReference type="Proteomes" id="UP000267342"/>
    </source>
</evidence>
<protein>
    <submittedName>
        <fullName evidence="2">Acyl-CoA synthetases</fullName>
    </submittedName>
</protein>
<sequence length="115" mass="12498">MTTIMLRCTASLMLLGLVACSSPALTPYQQQLNSEQAASYHAKDSGRLLRCLYERRAERADRYRQSAAALALGSAIMTGLSERASAHPNGIMYQSDVALLQQCQQAFSSGELNTP</sequence>
<evidence type="ECO:0000256" key="1">
    <source>
        <dbReference type="SAM" id="SignalP"/>
    </source>
</evidence>
<feature type="signal peptide" evidence="1">
    <location>
        <begin position="1"/>
        <end position="24"/>
    </location>
</feature>
<keyword evidence="1" id="KW-0732">Signal</keyword>
<evidence type="ECO:0000313" key="2">
    <source>
        <dbReference type="EMBL" id="BBG30048.1"/>
    </source>
</evidence>
<dbReference type="RefSeq" id="WP_027705660.1">
    <property type="nucleotide sequence ID" value="NZ_AP018933.1"/>
</dbReference>
<feature type="chain" id="PRO_5017062822" evidence="1">
    <location>
        <begin position="25"/>
        <end position="115"/>
    </location>
</feature>
<gene>
    <name evidence="2" type="ORF">ZBT109_1288</name>
</gene>